<protein>
    <recommendedName>
        <fullName evidence="14">Peptidase metallopeptidase domain-containing protein</fullName>
    </recommendedName>
</protein>
<dbReference type="SUPFAM" id="SSF47090">
    <property type="entry name" value="PGBD-like"/>
    <property type="match status" value="1"/>
</dbReference>
<dbReference type="Pfam" id="PF01471">
    <property type="entry name" value="PG_binding_1"/>
    <property type="match status" value="1"/>
</dbReference>
<evidence type="ECO:0000256" key="8">
    <source>
        <dbReference type="ARBA" id="ARBA00023049"/>
    </source>
</evidence>
<evidence type="ECO:0000256" key="3">
    <source>
        <dbReference type="ARBA" id="ARBA00022670"/>
    </source>
</evidence>
<keyword evidence="3" id="KW-0645">Protease</keyword>
<evidence type="ECO:0000313" key="13">
    <source>
        <dbReference type="Proteomes" id="UP000823775"/>
    </source>
</evidence>
<dbReference type="InterPro" id="IPR024079">
    <property type="entry name" value="MetalloPept_cat_dom_sf"/>
</dbReference>
<evidence type="ECO:0000256" key="4">
    <source>
        <dbReference type="ARBA" id="ARBA00022723"/>
    </source>
</evidence>
<reference evidence="12 13" key="1">
    <citation type="journal article" date="2021" name="BMC Genomics">
        <title>Datura genome reveals duplications of psychoactive alkaloid biosynthetic genes and high mutation rate following tissue culture.</title>
        <authorList>
            <person name="Rajewski A."/>
            <person name="Carter-House D."/>
            <person name="Stajich J."/>
            <person name="Litt A."/>
        </authorList>
    </citation>
    <scope>NUCLEOTIDE SEQUENCE [LARGE SCALE GENOMIC DNA]</scope>
    <source>
        <strain evidence="12">AR-01</strain>
    </source>
</reference>
<proteinExistence type="inferred from homology"/>
<dbReference type="Gene3D" id="3.40.390.10">
    <property type="entry name" value="Collagenase (Catalytic Domain)"/>
    <property type="match status" value="1"/>
</dbReference>
<dbReference type="PANTHER" id="PTHR10201:SF236">
    <property type="entry name" value="METALLOENDOPROTEINASE 3-MMP-LIKE"/>
    <property type="match status" value="1"/>
</dbReference>
<dbReference type="Pfam" id="PF00413">
    <property type="entry name" value="Peptidase_M10"/>
    <property type="match status" value="1"/>
</dbReference>
<keyword evidence="5" id="KW-0732">Signal</keyword>
<keyword evidence="7" id="KW-0862">Zinc</keyword>
<keyword evidence="13" id="KW-1185">Reference proteome</keyword>
<keyword evidence="4" id="KW-0479">Metal-binding</keyword>
<feature type="domain" description="Peptidase M10 metallopeptidase" evidence="10">
    <location>
        <begin position="136"/>
        <end position="189"/>
    </location>
</feature>
<evidence type="ECO:0000256" key="1">
    <source>
        <dbReference type="ARBA" id="ARBA00001947"/>
    </source>
</evidence>
<dbReference type="InterPro" id="IPR002477">
    <property type="entry name" value="Peptidoglycan-bd-like"/>
</dbReference>
<name>A0ABS8VS21_DATST</name>
<sequence length="256" mass="28853">MFSRNKQFLDDDLHLLIVHFSAHFTLTFSSIPRSLIPNNSTWNHFNKYLGCHFGQKIEGLDKIKQYFQHFGYIDSLSKNFTDEFDDVLFSALKTYQVNFNLNTTGELDPPTLQHMMKPRCGNPDIVNGTTSSELRQVSGGVPDNAYGFFAGDHGDGNPFDGPMKILAHAFSPPTGFFHLDGEENWVVDGGFEEECREYRRWILNRCYGSSPNNNGSGNAVYTPTQENDTSGSSIFGSLCPHWFSDLVTGFFLAFVL</sequence>
<dbReference type="Proteomes" id="UP000823775">
    <property type="component" value="Unassembled WGS sequence"/>
</dbReference>
<organism evidence="12 13">
    <name type="scientific">Datura stramonium</name>
    <name type="common">Jimsonweed</name>
    <name type="synonym">Common thornapple</name>
    <dbReference type="NCBI Taxonomy" id="4076"/>
    <lineage>
        <taxon>Eukaryota</taxon>
        <taxon>Viridiplantae</taxon>
        <taxon>Streptophyta</taxon>
        <taxon>Embryophyta</taxon>
        <taxon>Tracheophyta</taxon>
        <taxon>Spermatophyta</taxon>
        <taxon>Magnoliopsida</taxon>
        <taxon>eudicotyledons</taxon>
        <taxon>Gunneridae</taxon>
        <taxon>Pentapetalae</taxon>
        <taxon>asterids</taxon>
        <taxon>lamiids</taxon>
        <taxon>Solanales</taxon>
        <taxon>Solanaceae</taxon>
        <taxon>Solanoideae</taxon>
        <taxon>Datureae</taxon>
        <taxon>Datura</taxon>
    </lineage>
</organism>
<evidence type="ECO:0000256" key="7">
    <source>
        <dbReference type="ARBA" id="ARBA00022833"/>
    </source>
</evidence>
<comment type="caution">
    <text evidence="12">The sequence shown here is derived from an EMBL/GenBank/DDBJ whole genome shotgun (WGS) entry which is preliminary data.</text>
</comment>
<dbReference type="InterPro" id="IPR036366">
    <property type="entry name" value="PGBDSf"/>
</dbReference>
<keyword evidence="8" id="KW-0482">Metalloprotease</keyword>
<evidence type="ECO:0000256" key="9">
    <source>
        <dbReference type="ARBA" id="ARBA00023145"/>
    </source>
</evidence>
<feature type="domain" description="Peptidoglycan binding-like" evidence="11">
    <location>
        <begin position="62"/>
        <end position="115"/>
    </location>
</feature>
<accession>A0ABS8VS21</accession>
<evidence type="ECO:0000313" key="12">
    <source>
        <dbReference type="EMBL" id="MCE0481993.1"/>
    </source>
</evidence>
<dbReference type="Gene3D" id="1.10.101.10">
    <property type="entry name" value="PGBD-like superfamily/PGBD"/>
    <property type="match status" value="1"/>
</dbReference>
<dbReference type="InterPro" id="IPR021158">
    <property type="entry name" value="Pept_M10A_Zn_BS"/>
</dbReference>
<keyword evidence="9" id="KW-0865">Zymogen</keyword>
<evidence type="ECO:0000256" key="5">
    <source>
        <dbReference type="ARBA" id="ARBA00022729"/>
    </source>
</evidence>
<dbReference type="PANTHER" id="PTHR10201">
    <property type="entry name" value="MATRIX METALLOPROTEINASE"/>
    <property type="match status" value="1"/>
</dbReference>
<comment type="cofactor">
    <cofactor evidence="1">
        <name>Zn(2+)</name>
        <dbReference type="ChEBI" id="CHEBI:29105"/>
    </cofactor>
</comment>
<evidence type="ECO:0008006" key="14">
    <source>
        <dbReference type="Google" id="ProtNLM"/>
    </source>
</evidence>
<dbReference type="InterPro" id="IPR001818">
    <property type="entry name" value="Pept_M10_metallopeptidase"/>
</dbReference>
<gene>
    <name evidence="12" type="ORF">HAX54_040293</name>
</gene>
<dbReference type="EMBL" id="JACEIK010005671">
    <property type="protein sequence ID" value="MCE0481993.1"/>
    <property type="molecule type" value="Genomic_DNA"/>
</dbReference>
<dbReference type="InterPro" id="IPR036365">
    <property type="entry name" value="PGBD-like_sf"/>
</dbReference>
<evidence type="ECO:0000259" key="10">
    <source>
        <dbReference type="Pfam" id="PF00413"/>
    </source>
</evidence>
<comment type="similarity">
    <text evidence="2">Belongs to the peptidase M10A family. Matrix metalloproteinases (MMPs) subfamily.</text>
</comment>
<evidence type="ECO:0000259" key="11">
    <source>
        <dbReference type="Pfam" id="PF01471"/>
    </source>
</evidence>
<keyword evidence="6" id="KW-0378">Hydrolase</keyword>
<evidence type="ECO:0000256" key="6">
    <source>
        <dbReference type="ARBA" id="ARBA00022801"/>
    </source>
</evidence>
<evidence type="ECO:0000256" key="2">
    <source>
        <dbReference type="ARBA" id="ARBA00009614"/>
    </source>
</evidence>
<dbReference type="PROSITE" id="PS00546">
    <property type="entry name" value="CYSTEINE_SWITCH"/>
    <property type="match status" value="1"/>
</dbReference>
<dbReference type="SUPFAM" id="SSF55486">
    <property type="entry name" value="Metalloproteases ('zincins'), catalytic domain"/>
    <property type="match status" value="1"/>
</dbReference>